<organism evidence="1 2">
    <name type="scientific">Acropora cervicornis</name>
    <name type="common">Staghorn coral</name>
    <dbReference type="NCBI Taxonomy" id="6130"/>
    <lineage>
        <taxon>Eukaryota</taxon>
        <taxon>Metazoa</taxon>
        <taxon>Cnidaria</taxon>
        <taxon>Anthozoa</taxon>
        <taxon>Hexacorallia</taxon>
        <taxon>Scleractinia</taxon>
        <taxon>Astrocoeniina</taxon>
        <taxon>Acroporidae</taxon>
        <taxon>Acropora</taxon>
    </lineage>
</organism>
<dbReference type="Proteomes" id="UP001249851">
    <property type="component" value="Unassembled WGS sequence"/>
</dbReference>
<dbReference type="EMBL" id="JARQWQ010000032">
    <property type="protein sequence ID" value="KAK2561494.1"/>
    <property type="molecule type" value="Genomic_DNA"/>
</dbReference>
<evidence type="ECO:0000313" key="1">
    <source>
        <dbReference type="EMBL" id="KAK2561494.1"/>
    </source>
</evidence>
<reference evidence="1" key="1">
    <citation type="journal article" date="2023" name="G3 (Bethesda)">
        <title>Whole genome assembly and annotation of the endangered Caribbean coral Acropora cervicornis.</title>
        <authorList>
            <person name="Selwyn J.D."/>
            <person name="Vollmer S.V."/>
        </authorList>
    </citation>
    <scope>NUCLEOTIDE SEQUENCE</scope>
    <source>
        <strain evidence="1">K2</strain>
    </source>
</reference>
<evidence type="ECO:0000313" key="2">
    <source>
        <dbReference type="Proteomes" id="UP001249851"/>
    </source>
</evidence>
<accession>A0AAD9QHM4</accession>
<protein>
    <submittedName>
        <fullName evidence="1">Uncharacterized protein</fullName>
    </submittedName>
</protein>
<reference evidence="1" key="2">
    <citation type="journal article" date="2023" name="Science">
        <title>Genomic signatures of disease resistance in endangered staghorn corals.</title>
        <authorList>
            <person name="Vollmer S.V."/>
            <person name="Selwyn J.D."/>
            <person name="Despard B.A."/>
            <person name="Roesel C.L."/>
        </authorList>
    </citation>
    <scope>NUCLEOTIDE SEQUENCE</scope>
    <source>
        <strain evidence="1">K2</strain>
    </source>
</reference>
<gene>
    <name evidence="1" type="ORF">P5673_015465</name>
</gene>
<sequence length="94" mass="10476">MASLLEHLSEFSWPYFCTSNMSATSEEGGGASSGTQPSIITVTVNILLPEIQVVEIFLSTGKDSVTPESKKKVLFVDYTWEDEEYEYVAEIEED</sequence>
<proteinExistence type="predicted"/>
<keyword evidence="2" id="KW-1185">Reference proteome</keyword>
<dbReference type="AlphaFoldDB" id="A0AAD9QHM4"/>
<comment type="caution">
    <text evidence="1">The sequence shown here is derived from an EMBL/GenBank/DDBJ whole genome shotgun (WGS) entry which is preliminary data.</text>
</comment>
<name>A0AAD9QHM4_ACRCE</name>